<dbReference type="PROSITE" id="PS51724">
    <property type="entry name" value="SPOR"/>
    <property type="match status" value="1"/>
</dbReference>
<dbReference type="InterPro" id="IPR036680">
    <property type="entry name" value="SPOR-like_sf"/>
</dbReference>
<protein>
    <submittedName>
        <fullName evidence="3">N-acetylmuramoyl-L-alanine amidase CwlM</fullName>
        <ecNumber evidence="3">3.5.1.28</ecNumber>
    </submittedName>
</protein>
<accession>A0ABQ9WZM6</accession>
<proteinExistence type="predicted"/>
<evidence type="ECO:0000313" key="3">
    <source>
        <dbReference type="EMBL" id="KAK2944960.1"/>
    </source>
</evidence>
<dbReference type="Pfam" id="PF01520">
    <property type="entry name" value="Amidase_3"/>
    <property type="match status" value="1"/>
</dbReference>
<evidence type="ECO:0000259" key="2">
    <source>
        <dbReference type="PROSITE" id="PS51724"/>
    </source>
</evidence>
<organism evidence="3 4">
    <name type="scientific">Blattamonas nauphoetae</name>
    <dbReference type="NCBI Taxonomy" id="2049346"/>
    <lineage>
        <taxon>Eukaryota</taxon>
        <taxon>Metamonada</taxon>
        <taxon>Preaxostyla</taxon>
        <taxon>Oxymonadida</taxon>
        <taxon>Blattamonas</taxon>
    </lineage>
</organism>
<reference evidence="3 4" key="1">
    <citation type="journal article" date="2022" name="bioRxiv">
        <title>Genomics of Preaxostyla Flagellates Illuminates Evolutionary Transitions and the Path Towards Mitochondrial Loss.</title>
        <authorList>
            <person name="Novak L.V.F."/>
            <person name="Treitli S.C."/>
            <person name="Pyrih J."/>
            <person name="Halakuc P."/>
            <person name="Pipaliya S.V."/>
            <person name="Vacek V."/>
            <person name="Brzon O."/>
            <person name="Soukal P."/>
            <person name="Eme L."/>
            <person name="Dacks J.B."/>
            <person name="Karnkowska A."/>
            <person name="Elias M."/>
            <person name="Hampl V."/>
        </authorList>
    </citation>
    <scope>NUCLEOTIDE SEQUENCE [LARGE SCALE GENOMIC DNA]</scope>
    <source>
        <strain evidence="3">NAU3</strain>
        <tissue evidence="3">Gut</tissue>
    </source>
</reference>
<evidence type="ECO:0000313" key="4">
    <source>
        <dbReference type="Proteomes" id="UP001281761"/>
    </source>
</evidence>
<dbReference type="SUPFAM" id="SSF110997">
    <property type="entry name" value="Sporulation related repeat"/>
    <property type="match status" value="1"/>
</dbReference>
<evidence type="ECO:0000256" key="1">
    <source>
        <dbReference type="ARBA" id="ARBA00022801"/>
    </source>
</evidence>
<dbReference type="GO" id="GO:0008745">
    <property type="term" value="F:N-acetylmuramoyl-L-alanine amidase activity"/>
    <property type="evidence" value="ECO:0007669"/>
    <property type="project" value="UniProtKB-EC"/>
</dbReference>
<name>A0ABQ9WZM6_9EUKA</name>
<dbReference type="InterPro" id="IPR007730">
    <property type="entry name" value="SPOR-like_dom"/>
</dbReference>
<dbReference type="Gene3D" id="3.30.70.1070">
    <property type="entry name" value="Sporulation related repeat"/>
    <property type="match status" value="1"/>
</dbReference>
<dbReference type="SUPFAM" id="SSF53187">
    <property type="entry name" value="Zn-dependent exopeptidases"/>
    <property type="match status" value="1"/>
</dbReference>
<dbReference type="Gene3D" id="3.40.630.40">
    <property type="entry name" value="Zn-dependent exopeptidases"/>
    <property type="match status" value="1"/>
</dbReference>
<dbReference type="EMBL" id="JARBJD010000278">
    <property type="protein sequence ID" value="KAK2944960.1"/>
    <property type="molecule type" value="Genomic_DNA"/>
</dbReference>
<dbReference type="PANTHER" id="PTHR30404:SF0">
    <property type="entry name" value="N-ACETYLMURAMOYL-L-ALANINE AMIDASE AMIC"/>
    <property type="match status" value="1"/>
</dbReference>
<dbReference type="SMART" id="SM00646">
    <property type="entry name" value="Ami_3"/>
    <property type="match status" value="1"/>
</dbReference>
<comment type="caution">
    <text evidence="3">The sequence shown here is derived from an EMBL/GenBank/DDBJ whole genome shotgun (WGS) entry which is preliminary data.</text>
</comment>
<gene>
    <name evidence="3" type="ORF">BLNAU_20136</name>
</gene>
<dbReference type="InterPro" id="IPR050695">
    <property type="entry name" value="N-acetylmuramoyl_amidase_3"/>
</dbReference>
<sequence length="271" mass="29330">MIAFLSLIALSESVKIFIDPGHGGSDPGACANGMREADLVLTISKKIRTMLNEYQNVEIKFSREGDTSVGLSQRAQMANAWGANCFCSVHINAGGGTGFESYIYTARYAGDVTYQNNMHPAIMAAIGGPDRGRKAANFAVVRETTMSAILTENLFIDHGNDAARLRTDSFLTACARGHTNGFVKHYGLKKKDGPTPPTPGQLYRVQSGAFSVKANAENLKNRIKASGIDAFVVFHNNLYKVQCGAFANKNNAQSLLNQLKSKGFEGTLVYY</sequence>
<feature type="domain" description="SPOR" evidence="2">
    <location>
        <begin position="197"/>
        <end position="271"/>
    </location>
</feature>
<dbReference type="EC" id="3.5.1.28" evidence="3"/>
<keyword evidence="4" id="KW-1185">Reference proteome</keyword>
<dbReference type="PANTHER" id="PTHR30404">
    <property type="entry name" value="N-ACETYLMURAMOYL-L-ALANINE AMIDASE"/>
    <property type="match status" value="1"/>
</dbReference>
<dbReference type="CDD" id="cd02696">
    <property type="entry name" value="MurNAc-LAA"/>
    <property type="match status" value="1"/>
</dbReference>
<dbReference type="Pfam" id="PF05036">
    <property type="entry name" value="SPOR"/>
    <property type="match status" value="1"/>
</dbReference>
<dbReference type="InterPro" id="IPR002508">
    <property type="entry name" value="MurNAc-LAA_cat"/>
</dbReference>
<keyword evidence="1 3" id="KW-0378">Hydrolase</keyword>
<dbReference type="Proteomes" id="UP001281761">
    <property type="component" value="Unassembled WGS sequence"/>
</dbReference>